<dbReference type="GO" id="GO:0022857">
    <property type="term" value="F:transmembrane transporter activity"/>
    <property type="evidence" value="ECO:0007669"/>
    <property type="project" value="InterPro"/>
</dbReference>
<evidence type="ECO:0000313" key="7">
    <source>
        <dbReference type="EMBL" id="NYZ69228.1"/>
    </source>
</evidence>
<dbReference type="Pfam" id="PF13520">
    <property type="entry name" value="AA_permease_2"/>
    <property type="match status" value="1"/>
</dbReference>
<feature type="transmembrane region" description="Helical" evidence="6">
    <location>
        <begin position="369"/>
        <end position="387"/>
    </location>
</feature>
<reference evidence="7 8" key="1">
    <citation type="submission" date="2020-07" db="EMBL/GenBank/DDBJ databases">
        <title>Endozoicomonas sp. nov., isolated from sediment.</title>
        <authorList>
            <person name="Gu T."/>
        </authorList>
    </citation>
    <scope>NUCLEOTIDE SEQUENCE [LARGE SCALE GENOMIC DNA]</scope>
    <source>
        <strain evidence="7 8">SM1973</strain>
    </source>
</reference>
<feature type="transmembrane region" description="Helical" evidence="6">
    <location>
        <begin position="123"/>
        <end position="138"/>
    </location>
</feature>
<protein>
    <submittedName>
        <fullName evidence="7">L-methionine/branched-chain amino acid transporter</fullName>
    </submittedName>
</protein>
<feature type="transmembrane region" description="Helical" evidence="6">
    <location>
        <begin position="221"/>
        <end position="243"/>
    </location>
</feature>
<name>A0A853IFB5_9GAMM</name>
<evidence type="ECO:0000256" key="1">
    <source>
        <dbReference type="ARBA" id="ARBA00004651"/>
    </source>
</evidence>
<evidence type="ECO:0000256" key="5">
    <source>
        <dbReference type="ARBA" id="ARBA00023136"/>
    </source>
</evidence>
<keyword evidence="8" id="KW-1185">Reference proteome</keyword>
<keyword evidence="5 6" id="KW-0472">Membrane</keyword>
<comment type="subcellular location">
    <subcellularLocation>
        <location evidence="1">Cell membrane</location>
        <topology evidence="1">Multi-pass membrane protein</topology>
    </subcellularLocation>
</comment>
<evidence type="ECO:0000256" key="4">
    <source>
        <dbReference type="ARBA" id="ARBA00022989"/>
    </source>
</evidence>
<dbReference type="PIRSF" id="PIRSF006060">
    <property type="entry name" value="AA_transporter"/>
    <property type="match status" value="1"/>
</dbReference>
<organism evidence="7 8">
    <name type="scientific">Spartinivicinus marinus</name>
    <dbReference type="NCBI Taxonomy" id="2994442"/>
    <lineage>
        <taxon>Bacteria</taxon>
        <taxon>Pseudomonadati</taxon>
        <taxon>Pseudomonadota</taxon>
        <taxon>Gammaproteobacteria</taxon>
        <taxon>Oceanospirillales</taxon>
        <taxon>Zooshikellaceae</taxon>
        <taxon>Spartinivicinus</taxon>
    </lineage>
</organism>
<evidence type="ECO:0000256" key="3">
    <source>
        <dbReference type="ARBA" id="ARBA00022692"/>
    </source>
</evidence>
<feature type="transmembrane region" description="Helical" evidence="6">
    <location>
        <begin position="40"/>
        <end position="60"/>
    </location>
</feature>
<gene>
    <name evidence="7" type="primary">yjeH</name>
    <name evidence="7" type="ORF">H0A36_24730</name>
</gene>
<evidence type="ECO:0000313" key="8">
    <source>
        <dbReference type="Proteomes" id="UP000569732"/>
    </source>
</evidence>
<dbReference type="NCBIfam" id="NF008245">
    <property type="entry name" value="PRK11021.1"/>
    <property type="match status" value="1"/>
</dbReference>
<keyword evidence="3 6" id="KW-0812">Transmembrane</keyword>
<sequence>MNQLNNTITLPQGVGLLVTTMMGTGVFVLPQLTVQDSGSAAMLAWLLLIMAMLPVTWIFAELGKRYPHAGGPSHIVSQAFGETQGKVVGLMFLLLVPVGVPAAIEITMQFVQTLVPLAASEKFVVELVFIFSLLALNWKGVQASGRIQAALTITMIVVVLAVSLKQFSGQTEPALTRINFNQWPLVASAVGLAFWSFMGVETMSHLSAEFKNPERDFGRALILGVIIVGLIYLVCTWSILQAAPGTNTLAMVDVFNQQFGQGGRWVIGILGIFSGAATVNVYLASSARLAYSLANQGALPSYLHRLNQYNVPGNGLMTISVCTTLILAIAEVIRIPFDDLIRWTNGVFVLIYLFTMVAAYKLLPGKFKLIAAFGSIVCLLLGISLGINMTYALALWALLILFYAIARVALQRPRPTAP</sequence>
<feature type="transmembrane region" description="Helical" evidence="6">
    <location>
        <begin position="12"/>
        <end position="34"/>
    </location>
</feature>
<dbReference type="PANTHER" id="PTHR42770">
    <property type="entry name" value="AMINO ACID TRANSPORTER-RELATED"/>
    <property type="match status" value="1"/>
</dbReference>
<dbReference type="EMBL" id="JACCKB010000068">
    <property type="protein sequence ID" value="NYZ69228.1"/>
    <property type="molecule type" value="Genomic_DNA"/>
</dbReference>
<dbReference type="Proteomes" id="UP000569732">
    <property type="component" value="Unassembled WGS sequence"/>
</dbReference>
<feature type="transmembrane region" description="Helical" evidence="6">
    <location>
        <begin position="263"/>
        <end position="283"/>
    </location>
</feature>
<comment type="caution">
    <text evidence="7">The sequence shown here is derived from an EMBL/GenBank/DDBJ whole genome shotgun (WGS) entry which is preliminary data.</text>
</comment>
<feature type="transmembrane region" description="Helical" evidence="6">
    <location>
        <begin position="180"/>
        <end position="200"/>
    </location>
</feature>
<dbReference type="GO" id="GO:0005886">
    <property type="term" value="C:plasma membrane"/>
    <property type="evidence" value="ECO:0007669"/>
    <property type="project" value="UniProtKB-SubCell"/>
</dbReference>
<feature type="transmembrane region" description="Helical" evidence="6">
    <location>
        <begin position="150"/>
        <end position="168"/>
    </location>
</feature>
<evidence type="ECO:0000256" key="6">
    <source>
        <dbReference type="SAM" id="Phobius"/>
    </source>
</evidence>
<dbReference type="Gene3D" id="1.20.1740.10">
    <property type="entry name" value="Amino acid/polyamine transporter I"/>
    <property type="match status" value="1"/>
</dbReference>
<keyword evidence="2" id="KW-1003">Cell membrane</keyword>
<dbReference type="PANTHER" id="PTHR42770:SF13">
    <property type="entry name" value="L-METHIONINE_BRANCHED-CHAIN AMINO ACID EXPORTER YJEH"/>
    <property type="match status" value="1"/>
</dbReference>
<dbReference type="InterPro" id="IPR050367">
    <property type="entry name" value="APC_superfamily"/>
</dbReference>
<accession>A0A853IFB5</accession>
<keyword evidence="4 6" id="KW-1133">Transmembrane helix</keyword>
<feature type="transmembrane region" description="Helical" evidence="6">
    <location>
        <begin position="393"/>
        <end position="410"/>
    </location>
</feature>
<dbReference type="AlphaFoldDB" id="A0A853IFB5"/>
<feature type="transmembrane region" description="Helical" evidence="6">
    <location>
        <begin position="87"/>
        <end position="111"/>
    </location>
</feature>
<evidence type="ECO:0000256" key="2">
    <source>
        <dbReference type="ARBA" id="ARBA00022475"/>
    </source>
</evidence>
<dbReference type="InterPro" id="IPR002293">
    <property type="entry name" value="AA/rel_permease1"/>
</dbReference>
<dbReference type="RefSeq" id="WP_180571225.1">
    <property type="nucleotide sequence ID" value="NZ_JACCKB010000068.1"/>
</dbReference>
<proteinExistence type="predicted"/>
<feature type="transmembrane region" description="Helical" evidence="6">
    <location>
        <begin position="343"/>
        <end position="362"/>
    </location>
</feature>
<feature type="transmembrane region" description="Helical" evidence="6">
    <location>
        <begin position="315"/>
        <end position="337"/>
    </location>
</feature>